<dbReference type="PANTHER" id="PTHR30086:SF14">
    <property type="entry name" value="HOMOSERINE_HOMOSERINE LACTONE EFFLUX PROTEIN"/>
    <property type="match status" value="1"/>
</dbReference>
<evidence type="ECO:0000313" key="8">
    <source>
        <dbReference type="Proteomes" id="UP000011200"/>
    </source>
</evidence>
<dbReference type="GO" id="GO:0042970">
    <property type="term" value="F:homoserine transmembrane transporter activity"/>
    <property type="evidence" value="ECO:0007669"/>
    <property type="project" value="TreeGrafter"/>
</dbReference>
<reference evidence="7 8" key="1">
    <citation type="journal article" date="2013" name="Genome Announc.">
        <title>Draft genome sequence of MKD8, a conjugal recipient Mycobacterium smegmatis strain.</title>
        <authorList>
            <person name="Gray T.A."/>
            <person name="Palumbo M.J."/>
            <person name="Derbyshire K.M."/>
        </authorList>
    </citation>
    <scope>NUCLEOTIDE SEQUENCE [LARGE SCALE GENOMIC DNA]</scope>
    <source>
        <strain evidence="7 8">MKD8</strain>
    </source>
</reference>
<evidence type="ECO:0000313" key="7">
    <source>
        <dbReference type="EMBL" id="AWT52479.1"/>
    </source>
</evidence>
<keyword evidence="5 6" id="KW-0472">Membrane</keyword>
<keyword evidence="3 6" id="KW-0812">Transmembrane</keyword>
<sequence>MAVHSIIGDWKLWLGFLLVAIPVCLSPGAGAIQSMSSGLTHGLVRSYWSIAGQELGLIAQLTVVAVGLGAVVAGSAAAFAVIKVIGVVYLLYLAVRQWRSAGTDVRDTVGRPTARAGIPLLARGFLVNATNPKALVFYLAVLPQFLQPKSPLLPQYVAIGATFVLVDIVVMSMYAGLAARLLSALGARQQRILNRSFSGLFATAAVLVALVRRGAA</sequence>
<evidence type="ECO:0000256" key="5">
    <source>
        <dbReference type="ARBA" id="ARBA00023136"/>
    </source>
</evidence>
<dbReference type="RefSeq" id="WP_003892865.1">
    <property type="nucleotide sequence ID" value="NZ_CP027541.1"/>
</dbReference>
<feature type="transmembrane region" description="Helical" evidence="6">
    <location>
        <begin position="153"/>
        <end position="177"/>
    </location>
</feature>
<dbReference type="GeneID" id="93456320"/>
<comment type="subcellular location">
    <subcellularLocation>
        <location evidence="1">Cell membrane</location>
        <topology evidence="1">Multi-pass membrane protein</topology>
    </subcellularLocation>
</comment>
<keyword evidence="4 6" id="KW-1133">Transmembrane helix</keyword>
<feature type="transmembrane region" description="Helical" evidence="6">
    <location>
        <begin position="120"/>
        <end position="141"/>
    </location>
</feature>
<gene>
    <name evidence="7" type="ORF">D806_014940</name>
</gene>
<feature type="transmembrane region" description="Helical" evidence="6">
    <location>
        <begin position="197"/>
        <end position="215"/>
    </location>
</feature>
<dbReference type="Proteomes" id="UP000011200">
    <property type="component" value="Chromosome"/>
</dbReference>
<evidence type="ECO:0000256" key="1">
    <source>
        <dbReference type="ARBA" id="ARBA00004651"/>
    </source>
</evidence>
<evidence type="ECO:0000256" key="4">
    <source>
        <dbReference type="ARBA" id="ARBA00022989"/>
    </source>
</evidence>
<reference evidence="8" key="2">
    <citation type="submission" date="2018-03" db="EMBL/GenBank/DDBJ databases">
        <authorList>
            <person name="Derbyshire K."/>
            <person name="Gray T.A."/>
            <person name="Champion M."/>
        </authorList>
    </citation>
    <scope>NUCLEOTIDE SEQUENCE [LARGE SCALE GENOMIC DNA]</scope>
    <source>
        <strain evidence="8">MKD8</strain>
    </source>
</reference>
<dbReference type="AlphaFoldDB" id="A0A2U9PL54"/>
<dbReference type="Pfam" id="PF01810">
    <property type="entry name" value="LysE"/>
    <property type="match status" value="1"/>
</dbReference>
<evidence type="ECO:0000256" key="6">
    <source>
        <dbReference type="SAM" id="Phobius"/>
    </source>
</evidence>
<protein>
    <submittedName>
        <fullName evidence="7">Transporter, LysE family protein</fullName>
    </submittedName>
</protein>
<proteinExistence type="predicted"/>
<organism evidence="7 8">
    <name type="scientific">Mycolicibacterium smegmatis (strain MKD8)</name>
    <name type="common">Mycobacterium smegmatis</name>
    <dbReference type="NCBI Taxonomy" id="1214915"/>
    <lineage>
        <taxon>Bacteria</taxon>
        <taxon>Bacillati</taxon>
        <taxon>Actinomycetota</taxon>
        <taxon>Actinomycetes</taxon>
        <taxon>Mycobacteriales</taxon>
        <taxon>Mycobacteriaceae</taxon>
        <taxon>Mycolicibacterium</taxon>
    </lineage>
</organism>
<dbReference type="PANTHER" id="PTHR30086">
    <property type="entry name" value="ARGININE EXPORTER PROTEIN ARGO"/>
    <property type="match status" value="1"/>
</dbReference>
<dbReference type="PIRSF" id="PIRSF006324">
    <property type="entry name" value="LeuE"/>
    <property type="match status" value="1"/>
</dbReference>
<dbReference type="GO" id="GO:0005886">
    <property type="term" value="C:plasma membrane"/>
    <property type="evidence" value="ECO:0007669"/>
    <property type="project" value="UniProtKB-SubCell"/>
</dbReference>
<accession>A0A2U9PL54</accession>
<dbReference type="InterPro" id="IPR001123">
    <property type="entry name" value="LeuE-type"/>
</dbReference>
<dbReference type="EMBL" id="CP027541">
    <property type="protein sequence ID" value="AWT52479.1"/>
    <property type="molecule type" value="Genomic_DNA"/>
</dbReference>
<feature type="transmembrane region" description="Helical" evidence="6">
    <location>
        <begin position="58"/>
        <end position="91"/>
    </location>
</feature>
<name>A0A2U9PL54_MYCSE</name>
<evidence type="ECO:0000256" key="3">
    <source>
        <dbReference type="ARBA" id="ARBA00022692"/>
    </source>
</evidence>
<keyword evidence="2" id="KW-1003">Cell membrane</keyword>
<evidence type="ECO:0000256" key="2">
    <source>
        <dbReference type="ARBA" id="ARBA00022475"/>
    </source>
</evidence>